<sequence length="173" mass="20143">MIRFFPHLWGMGNSGPWSFNEWIVAMKPWQSNLPNENPLSVNFWIQIRGIPLQFFTAPLVRYIAETLGPVVDSEIDNLAGGNIEFVRVCIQWPLDQPVIFHRRFHFGNEWAMVSFRFERLKNYCFRCQSLRHDISECTAQLQEEAVVHNPPPPPYAIINAPIMAIPNQHIPYP</sequence>
<dbReference type="Proteomes" id="UP000694864">
    <property type="component" value="Chromosome 9"/>
</dbReference>
<dbReference type="GeneID" id="104710623"/>
<evidence type="ECO:0000313" key="2">
    <source>
        <dbReference type="Proteomes" id="UP000694864"/>
    </source>
</evidence>
<dbReference type="InterPro" id="IPR040256">
    <property type="entry name" value="At4g02000-like"/>
</dbReference>
<keyword evidence="2" id="KW-1185">Reference proteome</keyword>
<dbReference type="Pfam" id="PF14392">
    <property type="entry name" value="zf-CCHC_4"/>
    <property type="match status" value="1"/>
</dbReference>
<dbReference type="PANTHER" id="PTHR31286">
    <property type="entry name" value="GLYCINE-RICH CELL WALL STRUCTURAL PROTEIN 1.8-LIKE"/>
    <property type="match status" value="1"/>
</dbReference>
<gene>
    <name evidence="3" type="primary">LOC104710623</name>
</gene>
<name>A0ABM0TFA3_CAMSA</name>
<dbReference type="InterPro" id="IPR025836">
    <property type="entry name" value="Zn_knuckle_CX2CX4HX4C"/>
</dbReference>
<evidence type="ECO:0000313" key="3">
    <source>
        <dbReference type="RefSeq" id="XP_010425559.1"/>
    </source>
</evidence>
<dbReference type="PANTHER" id="PTHR31286:SF178">
    <property type="entry name" value="DUF4283 DOMAIN-CONTAINING PROTEIN"/>
    <property type="match status" value="1"/>
</dbReference>
<organism evidence="2 3">
    <name type="scientific">Camelina sativa</name>
    <name type="common">False flax</name>
    <name type="synonym">Myagrum sativum</name>
    <dbReference type="NCBI Taxonomy" id="90675"/>
    <lineage>
        <taxon>Eukaryota</taxon>
        <taxon>Viridiplantae</taxon>
        <taxon>Streptophyta</taxon>
        <taxon>Embryophyta</taxon>
        <taxon>Tracheophyta</taxon>
        <taxon>Spermatophyta</taxon>
        <taxon>Magnoliopsida</taxon>
        <taxon>eudicotyledons</taxon>
        <taxon>Gunneridae</taxon>
        <taxon>Pentapetalae</taxon>
        <taxon>rosids</taxon>
        <taxon>malvids</taxon>
        <taxon>Brassicales</taxon>
        <taxon>Brassicaceae</taxon>
        <taxon>Camelineae</taxon>
        <taxon>Camelina</taxon>
    </lineage>
</organism>
<dbReference type="RefSeq" id="XP_010425559.1">
    <property type="nucleotide sequence ID" value="XM_010427257.2"/>
</dbReference>
<protein>
    <submittedName>
        <fullName evidence="3">Uncharacterized protein At4g02000-like</fullName>
    </submittedName>
</protein>
<evidence type="ECO:0000259" key="1">
    <source>
        <dbReference type="Pfam" id="PF14392"/>
    </source>
</evidence>
<proteinExistence type="predicted"/>
<reference evidence="2" key="1">
    <citation type="journal article" date="2014" name="Nat. Commun.">
        <title>The emerging biofuel crop Camelina sativa retains a highly undifferentiated hexaploid genome structure.</title>
        <authorList>
            <person name="Kagale S."/>
            <person name="Koh C."/>
            <person name="Nixon J."/>
            <person name="Bollina V."/>
            <person name="Clarke W.E."/>
            <person name="Tuteja R."/>
            <person name="Spillane C."/>
            <person name="Robinson S.J."/>
            <person name="Links M.G."/>
            <person name="Clarke C."/>
            <person name="Higgins E.E."/>
            <person name="Huebert T."/>
            <person name="Sharpe A.G."/>
            <person name="Parkin I.A."/>
        </authorList>
    </citation>
    <scope>NUCLEOTIDE SEQUENCE [LARGE SCALE GENOMIC DNA]</scope>
    <source>
        <strain evidence="2">cv. DH55</strain>
    </source>
</reference>
<feature type="domain" description="Zinc knuckle CX2CX4HX4C" evidence="1">
    <location>
        <begin position="95"/>
        <end position="138"/>
    </location>
</feature>
<accession>A0ABM0TFA3</accession>
<reference evidence="3" key="2">
    <citation type="submission" date="2025-08" db="UniProtKB">
        <authorList>
            <consortium name="RefSeq"/>
        </authorList>
    </citation>
    <scope>IDENTIFICATION</scope>
    <source>
        <tissue evidence="3">Leaf</tissue>
    </source>
</reference>